<evidence type="ECO:0000256" key="1">
    <source>
        <dbReference type="ARBA" id="ARBA00022723"/>
    </source>
</evidence>
<evidence type="ECO:0000256" key="4">
    <source>
        <dbReference type="SAM" id="MobiDB-lite"/>
    </source>
</evidence>
<dbReference type="PROSITE" id="PS51292">
    <property type="entry name" value="ZF_RING_CH"/>
    <property type="match status" value="1"/>
</dbReference>
<evidence type="ECO:0000256" key="3">
    <source>
        <dbReference type="ARBA" id="ARBA00022833"/>
    </source>
</evidence>
<feature type="region of interest" description="Disordered" evidence="4">
    <location>
        <begin position="121"/>
        <end position="162"/>
    </location>
</feature>
<feature type="region of interest" description="Disordered" evidence="4">
    <location>
        <begin position="419"/>
        <end position="457"/>
    </location>
</feature>
<dbReference type="Pfam" id="PF12906">
    <property type="entry name" value="RINGv"/>
    <property type="match status" value="1"/>
</dbReference>
<evidence type="ECO:0000256" key="5">
    <source>
        <dbReference type="SAM" id="Phobius"/>
    </source>
</evidence>
<evidence type="ECO:0000259" key="6">
    <source>
        <dbReference type="PROSITE" id="PS51292"/>
    </source>
</evidence>
<dbReference type="AlphaFoldDB" id="A0A8T2T6P6"/>
<keyword evidence="5" id="KW-0472">Membrane</keyword>
<dbReference type="EMBL" id="CM035420">
    <property type="protein sequence ID" value="KAH7404063.1"/>
    <property type="molecule type" value="Genomic_DNA"/>
</dbReference>
<keyword evidence="3" id="KW-0862">Zinc</keyword>
<evidence type="ECO:0000256" key="2">
    <source>
        <dbReference type="ARBA" id="ARBA00022771"/>
    </source>
</evidence>
<gene>
    <name evidence="7" type="ORF">KP509_15G009300</name>
</gene>
<evidence type="ECO:0000313" key="7">
    <source>
        <dbReference type="EMBL" id="KAH7404063.1"/>
    </source>
</evidence>
<name>A0A8T2T6P6_CERRI</name>
<feature type="compositionally biased region" description="Polar residues" evidence="4">
    <location>
        <begin position="439"/>
        <end position="457"/>
    </location>
</feature>
<sequence length="457" mass="49513">MDNRPHLKLEIPSRVSEYPDYASVSRNPPAAISVNKTFKPHGKRLLPRSSSKIKLSSVETPVHELSTPSSTQVQVDNKAPQSSSFFWTHVVMPLSAKRTSSMPTTPILDSTSPLGGSFKGVSVDRSSSNKNSVKGGISRSLSVPVPKTNSLRRMGSTGGATMLVRPATPHVMRAESVKGKELGMTNDAEEGEEIPEEEAVCRICFDVLDEKGEAMKLECACKGELALAHKDCALKWFGIRGNRTCDVCSQEVQNLPVTLVRLPAQNAIIQVTQPGEMNRVWQDIPVLVMISMLGYFCFLEQLLVGDMGSSALAIALPFACVLGFLASITASTVVKKYIWIYAAFQFGLVIMFSHLFYSVIKVKPPVVAILLASFSGFGLAMTCNALFLQYKRYMAAVAATSLAHNPSSHDGMQIAEDQASDREMGDNRGPNDIEAGMPQNHSAPNHPLLQTNAAASL</sequence>
<dbReference type="PANTHER" id="PTHR46158">
    <property type="entry name" value="OS02G0165000 PROTEIN"/>
    <property type="match status" value="1"/>
</dbReference>
<feature type="transmembrane region" description="Helical" evidence="5">
    <location>
        <begin position="366"/>
        <end position="388"/>
    </location>
</feature>
<dbReference type="CDD" id="cd16495">
    <property type="entry name" value="RING_CH-C4HC3_MARCH"/>
    <property type="match status" value="1"/>
</dbReference>
<feature type="transmembrane region" description="Helical" evidence="5">
    <location>
        <begin position="310"/>
        <end position="330"/>
    </location>
</feature>
<accession>A0A8T2T6P6</accession>
<dbReference type="Proteomes" id="UP000825935">
    <property type="component" value="Chromosome 15"/>
</dbReference>
<keyword evidence="5" id="KW-1133">Transmembrane helix</keyword>
<dbReference type="OrthoDB" id="435038at2759"/>
<keyword evidence="8" id="KW-1185">Reference proteome</keyword>
<comment type="caution">
    <text evidence="7">The sequence shown here is derived from an EMBL/GenBank/DDBJ whole genome shotgun (WGS) entry which is preliminary data.</text>
</comment>
<dbReference type="GO" id="GO:0008270">
    <property type="term" value="F:zinc ion binding"/>
    <property type="evidence" value="ECO:0007669"/>
    <property type="project" value="UniProtKB-KW"/>
</dbReference>
<proteinExistence type="predicted"/>
<reference evidence="7" key="1">
    <citation type="submission" date="2021-08" db="EMBL/GenBank/DDBJ databases">
        <title>WGS assembly of Ceratopteris richardii.</title>
        <authorList>
            <person name="Marchant D.B."/>
            <person name="Chen G."/>
            <person name="Jenkins J."/>
            <person name="Shu S."/>
            <person name="Leebens-Mack J."/>
            <person name="Grimwood J."/>
            <person name="Schmutz J."/>
            <person name="Soltis P."/>
            <person name="Soltis D."/>
            <person name="Chen Z.-H."/>
        </authorList>
    </citation>
    <scope>NUCLEOTIDE SEQUENCE</scope>
    <source>
        <strain evidence="7">Whitten #5841</strain>
        <tissue evidence="7">Leaf</tissue>
    </source>
</reference>
<dbReference type="SMART" id="SM00744">
    <property type="entry name" value="RINGv"/>
    <property type="match status" value="1"/>
</dbReference>
<dbReference type="InterPro" id="IPR013083">
    <property type="entry name" value="Znf_RING/FYVE/PHD"/>
</dbReference>
<protein>
    <recommendedName>
        <fullName evidence="6">RING-CH-type domain-containing protein</fullName>
    </recommendedName>
</protein>
<dbReference type="SUPFAM" id="SSF57850">
    <property type="entry name" value="RING/U-box"/>
    <property type="match status" value="1"/>
</dbReference>
<feature type="compositionally biased region" description="Basic and acidic residues" evidence="4">
    <location>
        <begin position="419"/>
        <end position="431"/>
    </location>
</feature>
<dbReference type="Gene3D" id="3.30.40.10">
    <property type="entry name" value="Zinc/RING finger domain, C3HC4 (zinc finger)"/>
    <property type="match status" value="1"/>
</dbReference>
<keyword evidence="1" id="KW-0479">Metal-binding</keyword>
<evidence type="ECO:0000313" key="8">
    <source>
        <dbReference type="Proteomes" id="UP000825935"/>
    </source>
</evidence>
<dbReference type="PANTHER" id="PTHR46158:SF1">
    <property type="entry name" value="RING_U-BOX SUPERFAMILY PROTEIN"/>
    <property type="match status" value="1"/>
</dbReference>
<dbReference type="InterPro" id="IPR011016">
    <property type="entry name" value="Znf_RING-CH"/>
</dbReference>
<organism evidence="7 8">
    <name type="scientific">Ceratopteris richardii</name>
    <name type="common">Triangle waterfern</name>
    <dbReference type="NCBI Taxonomy" id="49495"/>
    <lineage>
        <taxon>Eukaryota</taxon>
        <taxon>Viridiplantae</taxon>
        <taxon>Streptophyta</taxon>
        <taxon>Embryophyta</taxon>
        <taxon>Tracheophyta</taxon>
        <taxon>Polypodiopsida</taxon>
        <taxon>Polypodiidae</taxon>
        <taxon>Polypodiales</taxon>
        <taxon>Pteridineae</taxon>
        <taxon>Pteridaceae</taxon>
        <taxon>Parkerioideae</taxon>
        <taxon>Ceratopteris</taxon>
    </lineage>
</organism>
<keyword evidence="5" id="KW-0812">Transmembrane</keyword>
<feature type="domain" description="RING-CH-type" evidence="6">
    <location>
        <begin position="193"/>
        <end position="255"/>
    </location>
</feature>
<keyword evidence="2" id="KW-0863">Zinc-finger</keyword>
<dbReference type="OMA" id="AHEDCAL"/>
<feature type="transmembrane region" description="Helical" evidence="5">
    <location>
        <begin position="337"/>
        <end position="360"/>
    </location>
</feature>